<evidence type="ECO:0000313" key="1">
    <source>
        <dbReference type="EMBL" id="KOS37547.1"/>
    </source>
</evidence>
<keyword evidence="2" id="KW-1185">Reference proteome</keyword>
<protein>
    <submittedName>
        <fullName evidence="1">Uncharacterized protein</fullName>
    </submittedName>
</protein>
<organism evidence="1 2">
    <name type="scientific">Penicillium nordicum</name>
    <dbReference type="NCBI Taxonomy" id="229535"/>
    <lineage>
        <taxon>Eukaryota</taxon>
        <taxon>Fungi</taxon>
        <taxon>Dikarya</taxon>
        <taxon>Ascomycota</taxon>
        <taxon>Pezizomycotina</taxon>
        <taxon>Eurotiomycetes</taxon>
        <taxon>Eurotiomycetidae</taxon>
        <taxon>Eurotiales</taxon>
        <taxon>Aspergillaceae</taxon>
        <taxon>Penicillium</taxon>
    </lineage>
</organism>
<proteinExistence type="predicted"/>
<dbReference type="EMBL" id="LHQQ01000312">
    <property type="protein sequence ID" value="KOS37547.1"/>
    <property type="molecule type" value="Genomic_DNA"/>
</dbReference>
<dbReference type="AlphaFoldDB" id="A0A0M8NUI2"/>
<gene>
    <name evidence="1" type="ORF">ACN38_g11651</name>
</gene>
<dbReference type="Proteomes" id="UP000037696">
    <property type="component" value="Unassembled WGS sequence"/>
</dbReference>
<evidence type="ECO:0000313" key="2">
    <source>
        <dbReference type="Proteomes" id="UP000037696"/>
    </source>
</evidence>
<sequence>LQLIVAPSPGLTFRNFDPSRSDFRYPSQFLNRSLCPIGVNTSLIPCLARTTG</sequence>
<feature type="non-terminal residue" evidence="1">
    <location>
        <position position="1"/>
    </location>
</feature>
<comment type="caution">
    <text evidence="1">The sequence shown here is derived from an EMBL/GenBank/DDBJ whole genome shotgun (WGS) entry which is preliminary data.</text>
</comment>
<reference evidence="1 2" key="1">
    <citation type="submission" date="2015-08" db="EMBL/GenBank/DDBJ databases">
        <title>Genome sequencing of Penicillium nordicum.</title>
        <authorList>
            <person name="Nguyen H.D."/>
            <person name="Seifert K.A."/>
        </authorList>
    </citation>
    <scope>NUCLEOTIDE SEQUENCE [LARGE SCALE GENOMIC DNA]</scope>
    <source>
        <strain evidence="1 2">DAOMC 185683</strain>
    </source>
</reference>
<name>A0A0M8NUI2_9EURO</name>
<accession>A0A0M8NUI2</accession>